<dbReference type="Proteomes" id="UP000694844">
    <property type="component" value="Chromosome 4"/>
</dbReference>
<keyword evidence="1" id="KW-0677">Repeat</keyword>
<accession>A0A8B8E2V2</accession>
<dbReference type="Gene3D" id="2.20.100.10">
    <property type="entry name" value="Thrombospondin type-1 (TSP1) repeat"/>
    <property type="match status" value="3"/>
</dbReference>
<dbReference type="InterPro" id="IPR000884">
    <property type="entry name" value="TSP1_rpt"/>
</dbReference>
<name>A0A8B8E2V2_CRAVI</name>
<dbReference type="InterPro" id="IPR052065">
    <property type="entry name" value="Compl_asym_regulator"/>
</dbReference>
<dbReference type="OrthoDB" id="6160595at2759"/>
<evidence type="ECO:0000313" key="4">
    <source>
        <dbReference type="Proteomes" id="UP000694844"/>
    </source>
</evidence>
<evidence type="ECO:0000256" key="1">
    <source>
        <dbReference type="ARBA" id="ARBA00022737"/>
    </source>
</evidence>
<dbReference type="SMART" id="SM00209">
    <property type="entry name" value="TSP1"/>
    <property type="match status" value="3"/>
</dbReference>
<evidence type="ECO:0000256" key="3">
    <source>
        <dbReference type="SAM" id="SignalP"/>
    </source>
</evidence>
<keyword evidence="2" id="KW-1015">Disulfide bond</keyword>
<keyword evidence="4" id="KW-1185">Reference proteome</keyword>
<proteinExistence type="predicted"/>
<dbReference type="PANTHER" id="PTHR22906">
    <property type="entry name" value="PROPERDIN"/>
    <property type="match status" value="1"/>
</dbReference>
<dbReference type="AlphaFoldDB" id="A0A8B8E2V2"/>
<evidence type="ECO:0000313" key="5">
    <source>
        <dbReference type="RefSeq" id="XP_022334872.1"/>
    </source>
</evidence>
<reference evidence="5" key="1">
    <citation type="submission" date="2025-08" db="UniProtKB">
        <authorList>
            <consortium name="RefSeq"/>
        </authorList>
    </citation>
    <scope>IDENTIFICATION</scope>
    <source>
        <tissue evidence="5">Whole sample</tissue>
    </source>
</reference>
<sequence length="239" mass="26395">MDMHAILIVVVICISENFAEVTYWRNLSNKTAKTKAPFYRFVPSKTYDQWSAWSQCLGPCGGTGTRHRTRGCSLNLFTIIQFSAECQREEKQVEHCIALCQQTTKAVLPAYPIGMWSNWGMFSSCDKTCGGGVQIRHRVCSGGSCVGDSLESASCNSNQCPGKWGEWGLFSSCDKTCGSGIQIRRRVCSLGTCIGDSLEAASCNDRDCPDKTMTTKPAELTKLTQPTTHHYIFITIKSK</sequence>
<feature type="chain" id="PRO_5034144542" evidence="3">
    <location>
        <begin position="20"/>
        <end position="239"/>
    </location>
</feature>
<dbReference type="Pfam" id="PF00090">
    <property type="entry name" value="TSP_1"/>
    <property type="match status" value="3"/>
</dbReference>
<dbReference type="RefSeq" id="XP_022334872.1">
    <property type="nucleotide sequence ID" value="XM_022479164.1"/>
</dbReference>
<dbReference type="PROSITE" id="PS50092">
    <property type="entry name" value="TSP1"/>
    <property type="match status" value="3"/>
</dbReference>
<protein>
    <submittedName>
        <fullName evidence="5">A disintegrin and metalloproteinase with thrombospondin motifs adt-2-like isoform X1</fullName>
    </submittedName>
</protein>
<feature type="signal peptide" evidence="3">
    <location>
        <begin position="1"/>
        <end position="19"/>
    </location>
</feature>
<dbReference type="GeneID" id="111131568"/>
<dbReference type="PANTHER" id="PTHR22906:SF21">
    <property type="entry name" value="SEMA DOMAIN-CONTAINING PROTEIN"/>
    <property type="match status" value="1"/>
</dbReference>
<dbReference type="InterPro" id="IPR036383">
    <property type="entry name" value="TSP1_rpt_sf"/>
</dbReference>
<dbReference type="SUPFAM" id="SSF82895">
    <property type="entry name" value="TSP-1 type 1 repeat"/>
    <property type="match status" value="3"/>
</dbReference>
<organism evidence="4 5">
    <name type="scientific">Crassostrea virginica</name>
    <name type="common">Eastern oyster</name>
    <dbReference type="NCBI Taxonomy" id="6565"/>
    <lineage>
        <taxon>Eukaryota</taxon>
        <taxon>Metazoa</taxon>
        <taxon>Spiralia</taxon>
        <taxon>Lophotrochozoa</taxon>
        <taxon>Mollusca</taxon>
        <taxon>Bivalvia</taxon>
        <taxon>Autobranchia</taxon>
        <taxon>Pteriomorphia</taxon>
        <taxon>Ostreida</taxon>
        <taxon>Ostreoidea</taxon>
        <taxon>Ostreidae</taxon>
        <taxon>Crassostrea</taxon>
    </lineage>
</organism>
<evidence type="ECO:0000256" key="2">
    <source>
        <dbReference type="ARBA" id="ARBA00023157"/>
    </source>
</evidence>
<keyword evidence="3" id="KW-0732">Signal</keyword>
<gene>
    <name evidence="5" type="primary">LOC111131568</name>
</gene>
<dbReference type="KEGG" id="cvn:111131568"/>